<feature type="region of interest" description="Disordered" evidence="1">
    <location>
        <begin position="1"/>
        <end position="88"/>
    </location>
</feature>
<comment type="caution">
    <text evidence="2">The sequence shown here is derived from an EMBL/GenBank/DDBJ whole genome shotgun (WGS) entry which is preliminary data.</text>
</comment>
<evidence type="ECO:0000313" key="3">
    <source>
        <dbReference type="Proteomes" id="UP000271031"/>
    </source>
</evidence>
<feature type="compositionally biased region" description="Pro residues" evidence="1">
    <location>
        <begin position="1"/>
        <end position="10"/>
    </location>
</feature>
<accession>A0A3M8CV01</accession>
<dbReference type="OrthoDB" id="2068061at2"/>
<keyword evidence="3" id="KW-1185">Reference proteome</keyword>
<proteinExistence type="predicted"/>
<evidence type="ECO:0008006" key="4">
    <source>
        <dbReference type="Google" id="ProtNLM"/>
    </source>
</evidence>
<sequence length="155" mass="17009">MTYNRPPFPPGGGGGGSQMFPPGGSQMFPPGGSQMYPPGGSQMYPPGGSQMYPPGGSQMFPPSSQGGQHQHGGPAGPPPHRTPQRPQNQLYRVDPGAIAGCLHRYTYVWLDNGSHFWFYPTFVGRTSVSGFRWRGHSWMYFGIDLNRIEAFTCHY</sequence>
<dbReference type="EMBL" id="RHHQ01000028">
    <property type="protein sequence ID" value="RNB79513.1"/>
    <property type="molecule type" value="Genomic_DNA"/>
</dbReference>
<protein>
    <recommendedName>
        <fullName evidence="4">Transporter</fullName>
    </recommendedName>
</protein>
<evidence type="ECO:0000313" key="2">
    <source>
        <dbReference type="EMBL" id="RNB79513.1"/>
    </source>
</evidence>
<reference evidence="2 3" key="1">
    <citation type="submission" date="2018-10" db="EMBL/GenBank/DDBJ databases">
        <title>Phylogenomics of Brevibacillus.</title>
        <authorList>
            <person name="Dunlap C."/>
        </authorList>
    </citation>
    <scope>NUCLEOTIDE SEQUENCE [LARGE SCALE GENOMIC DNA]</scope>
    <source>
        <strain evidence="2 3">JCM 15716</strain>
    </source>
</reference>
<evidence type="ECO:0000256" key="1">
    <source>
        <dbReference type="SAM" id="MobiDB-lite"/>
    </source>
</evidence>
<dbReference type="AlphaFoldDB" id="A0A3M8CV01"/>
<gene>
    <name evidence="2" type="ORF">EDM56_28720</name>
</gene>
<organism evidence="2 3">
    <name type="scientific">Brevibacillus fluminis</name>
    <dbReference type="NCBI Taxonomy" id="511487"/>
    <lineage>
        <taxon>Bacteria</taxon>
        <taxon>Bacillati</taxon>
        <taxon>Bacillota</taxon>
        <taxon>Bacilli</taxon>
        <taxon>Bacillales</taxon>
        <taxon>Paenibacillaceae</taxon>
        <taxon>Brevibacillus</taxon>
    </lineage>
</organism>
<name>A0A3M8CV01_9BACL</name>
<dbReference type="Proteomes" id="UP000271031">
    <property type="component" value="Unassembled WGS sequence"/>
</dbReference>